<dbReference type="EMBL" id="HACA01021180">
    <property type="protein sequence ID" value="CDW38541.1"/>
    <property type="molecule type" value="Transcribed_RNA"/>
</dbReference>
<protein>
    <submittedName>
        <fullName evidence="1">Putative LOC100197081 [Hydra vulgaris]</fullName>
    </submittedName>
</protein>
<sequence>MGHSVSMKEEYGNIKIVLERLKYLDHQWLICVDLKMVNFLLGQQGGYTKYPCFLCYWDSTADKDHWVRMEWSSRHTLVPGQKNVINEPLFDRKKNHPSTIAHQTRYYEVVIVFNTYFQPFRVLVIRRKRQGYSTDTRSEHYQGIYISLRGWMLSNLERGLHLLMWYRVFLGTRKTTITKRL</sequence>
<name>A0A0K2ULI1_LEPSM</name>
<dbReference type="PANTHER" id="PTHR46114">
    <property type="entry name" value="APPLE DOMAIN-CONTAINING PROTEIN"/>
    <property type="match status" value="1"/>
</dbReference>
<accession>A0A0K2ULI1</accession>
<proteinExistence type="predicted"/>
<dbReference type="AlphaFoldDB" id="A0A0K2ULI1"/>
<reference evidence="1" key="1">
    <citation type="submission" date="2014-05" db="EMBL/GenBank/DDBJ databases">
        <authorList>
            <person name="Chronopoulou M."/>
        </authorList>
    </citation>
    <scope>NUCLEOTIDE SEQUENCE</scope>
    <source>
        <tissue evidence="1">Whole organism</tissue>
    </source>
</reference>
<evidence type="ECO:0000313" key="1">
    <source>
        <dbReference type="EMBL" id="CDW38541.1"/>
    </source>
</evidence>
<organism evidence="1">
    <name type="scientific">Lepeophtheirus salmonis</name>
    <name type="common">Salmon louse</name>
    <name type="synonym">Caligus salmonis</name>
    <dbReference type="NCBI Taxonomy" id="72036"/>
    <lineage>
        <taxon>Eukaryota</taxon>
        <taxon>Metazoa</taxon>
        <taxon>Ecdysozoa</taxon>
        <taxon>Arthropoda</taxon>
        <taxon>Crustacea</taxon>
        <taxon>Multicrustacea</taxon>
        <taxon>Hexanauplia</taxon>
        <taxon>Copepoda</taxon>
        <taxon>Siphonostomatoida</taxon>
        <taxon>Caligidae</taxon>
        <taxon>Lepeophtheirus</taxon>
    </lineage>
</organism>
<dbReference type="PANTHER" id="PTHR46114:SF1">
    <property type="entry name" value="ZAD DOMAIN-CONTAINING PROTEIN"/>
    <property type="match status" value="1"/>
</dbReference>